<comment type="caution">
    <text evidence="3">The sequence shown here is derived from an EMBL/GenBank/DDBJ whole genome shotgun (WGS) entry which is preliminary data.</text>
</comment>
<feature type="region of interest" description="Disordered" evidence="1">
    <location>
        <begin position="30"/>
        <end position="49"/>
    </location>
</feature>
<dbReference type="EMBL" id="LAZR01046649">
    <property type="protein sequence ID" value="KKK96044.1"/>
    <property type="molecule type" value="Genomic_DNA"/>
</dbReference>
<evidence type="ECO:0000313" key="3">
    <source>
        <dbReference type="EMBL" id="KKK96044.1"/>
    </source>
</evidence>
<evidence type="ECO:0000256" key="1">
    <source>
        <dbReference type="SAM" id="MobiDB-lite"/>
    </source>
</evidence>
<reference evidence="3" key="1">
    <citation type="journal article" date="2015" name="Nature">
        <title>Complex archaea that bridge the gap between prokaryotes and eukaryotes.</title>
        <authorList>
            <person name="Spang A."/>
            <person name="Saw J.H."/>
            <person name="Jorgensen S.L."/>
            <person name="Zaremba-Niedzwiedzka K."/>
            <person name="Martijn J."/>
            <person name="Lind A.E."/>
            <person name="van Eijk R."/>
            <person name="Schleper C."/>
            <person name="Guy L."/>
            <person name="Ettema T.J."/>
        </authorList>
    </citation>
    <scope>NUCLEOTIDE SEQUENCE</scope>
</reference>
<organism evidence="3">
    <name type="scientific">marine sediment metagenome</name>
    <dbReference type="NCBI Taxonomy" id="412755"/>
    <lineage>
        <taxon>unclassified sequences</taxon>
        <taxon>metagenomes</taxon>
        <taxon>ecological metagenomes</taxon>
    </lineage>
</organism>
<name>A0A0F9C0E9_9ZZZZ</name>
<feature type="domain" description="Phage head morphogenesis" evidence="2">
    <location>
        <begin position="81"/>
        <end position="189"/>
    </location>
</feature>
<dbReference type="AlphaFoldDB" id="A0A0F9C0E9"/>
<dbReference type="Pfam" id="PF04233">
    <property type="entry name" value="Phage_Mu_F"/>
    <property type="match status" value="1"/>
</dbReference>
<accession>A0A0F9C0E9</accession>
<feature type="non-terminal residue" evidence="3">
    <location>
        <position position="229"/>
    </location>
</feature>
<dbReference type="InterPro" id="IPR006528">
    <property type="entry name" value="Phage_head_morphogenesis_dom"/>
</dbReference>
<sequence length="229" mass="25049">MRNLVADKAVDAAEEGRQAVFDAVKDEVPIPTGEGRPAPGDFKGKPTPLAEGTRKVIRDRVFEASARTLARLVGNATANLEKSSADGLGIKPAAVRLRKEFKNMREFELRRIARTEMNRAQQEGAFATEVELGITFHQWITGSDERVRGSHRAQHNEVARVGEPFSNGLRRPLESGAPLGEVVNCRCRIAPWIMPEGFRAPTGKSWAGLSEFAFKSFFPGEIVPLGGLA</sequence>
<evidence type="ECO:0000259" key="2">
    <source>
        <dbReference type="Pfam" id="PF04233"/>
    </source>
</evidence>
<gene>
    <name evidence="3" type="ORF">LCGC14_2666740</name>
</gene>
<proteinExistence type="predicted"/>
<protein>
    <recommendedName>
        <fullName evidence="2">Phage head morphogenesis domain-containing protein</fullName>
    </recommendedName>
</protein>